<organism evidence="1 2">
    <name type="scientific">Smallanthus sonchifolius</name>
    <dbReference type="NCBI Taxonomy" id="185202"/>
    <lineage>
        <taxon>Eukaryota</taxon>
        <taxon>Viridiplantae</taxon>
        <taxon>Streptophyta</taxon>
        <taxon>Embryophyta</taxon>
        <taxon>Tracheophyta</taxon>
        <taxon>Spermatophyta</taxon>
        <taxon>Magnoliopsida</taxon>
        <taxon>eudicotyledons</taxon>
        <taxon>Gunneridae</taxon>
        <taxon>Pentapetalae</taxon>
        <taxon>asterids</taxon>
        <taxon>campanulids</taxon>
        <taxon>Asterales</taxon>
        <taxon>Asteraceae</taxon>
        <taxon>Asteroideae</taxon>
        <taxon>Heliantheae alliance</taxon>
        <taxon>Millerieae</taxon>
        <taxon>Smallanthus</taxon>
    </lineage>
</organism>
<dbReference type="Proteomes" id="UP001056120">
    <property type="component" value="Linkage Group LG05"/>
</dbReference>
<evidence type="ECO:0000313" key="2">
    <source>
        <dbReference type="Proteomes" id="UP001056120"/>
    </source>
</evidence>
<gene>
    <name evidence="1" type="ORF">L1987_14973</name>
</gene>
<reference evidence="1 2" key="2">
    <citation type="journal article" date="2022" name="Mol. Ecol. Resour.">
        <title>The genomes of chicory, endive, great burdock and yacon provide insights into Asteraceae paleo-polyploidization history and plant inulin production.</title>
        <authorList>
            <person name="Fan W."/>
            <person name="Wang S."/>
            <person name="Wang H."/>
            <person name="Wang A."/>
            <person name="Jiang F."/>
            <person name="Liu H."/>
            <person name="Zhao H."/>
            <person name="Xu D."/>
            <person name="Zhang Y."/>
        </authorList>
    </citation>
    <scope>NUCLEOTIDE SEQUENCE [LARGE SCALE GENOMIC DNA]</scope>
    <source>
        <strain evidence="2">cv. Yunnan</strain>
        <tissue evidence="1">Leaves</tissue>
    </source>
</reference>
<proteinExistence type="predicted"/>
<name>A0ACB9J4T6_9ASTR</name>
<reference evidence="2" key="1">
    <citation type="journal article" date="2022" name="Mol. Ecol. Resour.">
        <title>The genomes of chicory, endive, great burdock and yacon provide insights into Asteraceae palaeo-polyploidization history and plant inulin production.</title>
        <authorList>
            <person name="Fan W."/>
            <person name="Wang S."/>
            <person name="Wang H."/>
            <person name="Wang A."/>
            <person name="Jiang F."/>
            <person name="Liu H."/>
            <person name="Zhao H."/>
            <person name="Xu D."/>
            <person name="Zhang Y."/>
        </authorList>
    </citation>
    <scope>NUCLEOTIDE SEQUENCE [LARGE SCALE GENOMIC DNA]</scope>
    <source>
        <strain evidence="2">cv. Yunnan</strain>
    </source>
</reference>
<sequence length="90" mass="9988">MNRRGIQQLVFGDSKKVLGEYTEAVEVLLSTGVLLAVFLDERREPVLRRSSEEVVVGMVSDLGNERIVRSCMDGVNSAGALIKHDRAWLT</sequence>
<evidence type="ECO:0000313" key="1">
    <source>
        <dbReference type="EMBL" id="KAI3815310.1"/>
    </source>
</evidence>
<dbReference type="EMBL" id="CM042022">
    <property type="protein sequence ID" value="KAI3815310.1"/>
    <property type="molecule type" value="Genomic_DNA"/>
</dbReference>
<protein>
    <submittedName>
        <fullName evidence="1">Uncharacterized protein</fullName>
    </submittedName>
</protein>
<accession>A0ACB9J4T6</accession>
<keyword evidence="2" id="KW-1185">Reference proteome</keyword>
<comment type="caution">
    <text evidence="1">The sequence shown here is derived from an EMBL/GenBank/DDBJ whole genome shotgun (WGS) entry which is preliminary data.</text>
</comment>